<accession>A0A7R9GJX2</accession>
<keyword evidence="1" id="KW-0812">Transmembrane</keyword>
<proteinExistence type="predicted"/>
<feature type="signal peptide" evidence="2">
    <location>
        <begin position="1"/>
        <end position="26"/>
    </location>
</feature>
<keyword evidence="1" id="KW-1133">Transmembrane helix</keyword>
<protein>
    <submittedName>
        <fullName evidence="3">Uncharacterized protein</fullName>
    </submittedName>
</protein>
<feature type="transmembrane region" description="Helical" evidence="1">
    <location>
        <begin position="162"/>
        <end position="186"/>
    </location>
</feature>
<evidence type="ECO:0000313" key="4">
    <source>
        <dbReference type="Proteomes" id="UP000678499"/>
    </source>
</evidence>
<sequence length="190" mass="20407">MLNSAYAAVCLVSCWLVNSWLRTCQSVQLPASAVLGLANPQPTKLWFGHPILGAPKQSGDWTAVWWTGDWRGQGLPWLAVRPTGASQPVGLSVAALCEDHLSASSLNVSIMLPLTLITGGLWPRQAYPTGLFEVALALPQTWSILALRNVMLKGMDVSEPSVYLGMLVPAVWILVIGLLAVFVLAAKYAT</sequence>
<keyword evidence="1" id="KW-0472">Membrane</keyword>
<gene>
    <name evidence="3" type="ORF">NMOB1V02_LOCUS11586</name>
</gene>
<reference evidence="3" key="1">
    <citation type="submission" date="2020-11" db="EMBL/GenBank/DDBJ databases">
        <authorList>
            <person name="Tran Van P."/>
        </authorList>
    </citation>
    <scope>NUCLEOTIDE SEQUENCE</scope>
</reference>
<dbReference type="EMBL" id="OA888649">
    <property type="protein sequence ID" value="CAD7283978.1"/>
    <property type="molecule type" value="Genomic_DNA"/>
</dbReference>
<dbReference type="Proteomes" id="UP000678499">
    <property type="component" value="Unassembled WGS sequence"/>
</dbReference>
<evidence type="ECO:0000256" key="1">
    <source>
        <dbReference type="SAM" id="Phobius"/>
    </source>
</evidence>
<evidence type="ECO:0000313" key="3">
    <source>
        <dbReference type="EMBL" id="CAD7283978.1"/>
    </source>
</evidence>
<evidence type="ECO:0000256" key="2">
    <source>
        <dbReference type="SAM" id="SignalP"/>
    </source>
</evidence>
<keyword evidence="4" id="KW-1185">Reference proteome</keyword>
<dbReference type="AlphaFoldDB" id="A0A7R9GJX2"/>
<organism evidence="3">
    <name type="scientific">Notodromas monacha</name>
    <dbReference type="NCBI Taxonomy" id="399045"/>
    <lineage>
        <taxon>Eukaryota</taxon>
        <taxon>Metazoa</taxon>
        <taxon>Ecdysozoa</taxon>
        <taxon>Arthropoda</taxon>
        <taxon>Crustacea</taxon>
        <taxon>Oligostraca</taxon>
        <taxon>Ostracoda</taxon>
        <taxon>Podocopa</taxon>
        <taxon>Podocopida</taxon>
        <taxon>Cypridocopina</taxon>
        <taxon>Cypridoidea</taxon>
        <taxon>Cyprididae</taxon>
        <taxon>Notodromas</taxon>
    </lineage>
</organism>
<dbReference type="EMBL" id="CAJPEX010006612">
    <property type="protein sequence ID" value="CAG0924130.1"/>
    <property type="molecule type" value="Genomic_DNA"/>
</dbReference>
<keyword evidence="2" id="KW-0732">Signal</keyword>
<feature type="chain" id="PRO_5036403342" evidence="2">
    <location>
        <begin position="27"/>
        <end position="190"/>
    </location>
</feature>
<name>A0A7R9GJX2_9CRUS</name>